<gene>
    <name evidence="2" type="ORF">C1645_745605</name>
</gene>
<protein>
    <recommendedName>
        <fullName evidence="4">Reelin domain-containing protein</fullName>
    </recommendedName>
</protein>
<keyword evidence="1" id="KW-0732">Signal</keyword>
<organism evidence="2 3">
    <name type="scientific">Glomus cerebriforme</name>
    <dbReference type="NCBI Taxonomy" id="658196"/>
    <lineage>
        <taxon>Eukaryota</taxon>
        <taxon>Fungi</taxon>
        <taxon>Fungi incertae sedis</taxon>
        <taxon>Mucoromycota</taxon>
        <taxon>Glomeromycotina</taxon>
        <taxon>Glomeromycetes</taxon>
        <taxon>Glomerales</taxon>
        <taxon>Glomeraceae</taxon>
        <taxon>Glomus</taxon>
    </lineage>
</organism>
<sequence length="161" mass="18147">MKRTLLSILLLFIFVSFATSIPSKRQDPLSGFKQCEGHFPNIITSFSYSPDPPTAVHQYVTIRLGGKASEVVEQGALFSYTGYDKNNPNTVWILMPCKKGDFNFSATWPADHNPQPNTVVVEYDIKAQILNPDGIKPLTKSTKHKEELCKVRKVELTIKEF</sequence>
<dbReference type="EMBL" id="QKYT01001099">
    <property type="protein sequence ID" value="RIA79914.1"/>
    <property type="molecule type" value="Genomic_DNA"/>
</dbReference>
<evidence type="ECO:0000313" key="2">
    <source>
        <dbReference type="EMBL" id="RIA79914.1"/>
    </source>
</evidence>
<evidence type="ECO:0000313" key="3">
    <source>
        <dbReference type="Proteomes" id="UP000265703"/>
    </source>
</evidence>
<proteinExistence type="predicted"/>
<reference evidence="2 3" key="1">
    <citation type="submission" date="2018-06" db="EMBL/GenBank/DDBJ databases">
        <title>Comparative genomics reveals the genomic features of Rhizophagus irregularis, R. cerebriforme, R. diaphanum and Gigaspora rosea, and their symbiotic lifestyle signature.</title>
        <authorList>
            <person name="Morin E."/>
            <person name="San Clemente H."/>
            <person name="Chen E.C.H."/>
            <person name="De La Providencia I."/>
            <person name="Hainaut M."/>
            <person name="Kuo A."/>
            <person name="Kohler A."/>
            <person name="Murat C."/>
            <person name="Tang N."/>
            <person name="Roy S."/>
            <person name="Loubradou J."/>
            <person name="Henrissat B."/>
            <person name="Grigoriev I.V."/>
            <person name="Corradi N."/>
            <person name="Roux C."/>
            <person name="Martin F.M."/>
        </authorList>
    </citation>
    <scope>NUCLEOTIDE SEQUENCE [LARGE SCALE GENOMIC DNA]</scope>
    <source>
        <strain evidence="2 3">DAOM 227022</strain>
    </source>
</reference>
<feature type="chain" id="PRO_5017282390" description="Reelin domain-containing protein" evidence="1">
    <location>
        <begin position="21"/>
        <end position="161"/>
    </location>
</feature>
<dbReference type="AlphaFoldDB" id="A0A397SC23"/>
<keyword evidence="3" id="KW-1185">Reference proteome</keyword>
<feature type="signal peptide" evidence="1">
    <location>
        <begin position="1"/>
        <end position="20"/>
    </location>
</feature>
<accession>A0A397SC23</accession>
<dbReference type="Proteomes" id="UP000265703">
    <property type="component" value="Unassembled WGS sequence"/>
</dbReference>
<evidence type="ECO:0008006" key="4">
    <source>
        <dbReference type="Google" id="ProtNLM"/>
    </source>
</evidence>
<comment type="caution">
    <text evidence="2">The sequence shown here is derived from an EMBL/GenBank/DDBJ whole genome shotgun (WGS) entry which is preliminary data.</text>
</comment>
<evidence type="ECO:0000256" key="1">
    <source>
        <dbReference type="SAM" id="SignalP"/>
    </source>
</evidence>
<name>A0A397SC23_9GLOM</name>
<dbReference type="OrthoDB" id="6409159at2759"/>